<evidence type="ECO:0008006" key="4">
    <source>
        <dbReference type="Google" id="ProtNLM"/>
    </source>
</evidence>
<sequence>MKKILITLFILCFSFCYSQAPTAGDLVAIHSATLAEINAIAGPHEGSLIYNSDDSFLYQFTGSAWQKLTPEGNETKIISDGNVNVTGTGTSADPYIVSSIKPTFTTNPDGSFTFSNGVDPDVDFLPTIPGNTPIVSNSDAGTGNCSLFGTNETRNVIIQGAYFDGASTVAITGQTVNSVVINSSSQITANVTSGSSFGNYDISVTNNAGTSTLSGGFVLQSSTTLTTNSIGIADMILTGSMTYDGNKLLKTATAGWNAQGYSSTHAISATSGGHLDWTADQSNKYVMIGLSTTPSTSASYTNLDYSMYMVTNSQIQIRENGASLGYVSGYSAGDRLTINVDCLGNVTYLKNDIVIYSSSKKATNPLYFDSSYHSVDASISNITMTY</sequence>
<dbReference type="OrthoDB" id="1396884at2"/>
<dbReference type="Gene3D" id="2.60.40.10">
    <property type="entry name" value="Immunoglobulins"/>
    <property type="match status" value="1"/>
</dbReference>
<feature type="chain" id="PRO_5012002820" description="IPT/TIG domain-containing protein" evidence="1">
    <location>
        <begin position="24"/>
        <end position="386"/>
    </location>
</feature>
<name>A0A1M6VRQ1_9FLAO</name>
<accession>A0A1M6VRQ1</accession>
<keyword evidence="1" id="KW-0732">Signal</keyword>
<dbReference type="RefSeq" id="WP_073247454.1">
    <property type="nucleotide sequence ID" value="NZ_FQZX01000006.1"/>
</dbReference>
<keyword evidence="3" id="KW-1185">Reference proteome</keyword>
<evidence type="ECO:0000256" key="1">
    <source>
        <dbReference type="SAM" id="SignalP"/>
    </source>
</evidence>
<evidence type="ECO:0000313" key="2">
    <source>
        <dbReference type="EMBL" id="SHK84005.1"/>
    </source>
</evidence>
<organism evidence="2 3">
    <name type="scientific">Maribacter aquivivus</name>
    <dbReference type="NCBI Taxonomy" id="228958"/>
    <lineage>
        <taxon>Bacteria</taxon>
        <taxon>Pseudomonadati</taxon>
        <taxon>Bacteroidota</taxon>
        <taxon>Flavobacteriia</taxon>
        <taxon>Flavobacteriales</taxon>
        <taxon>Flavobacteriaceae</taxon>
        <taxon>Maribacter</taxon>
    </lineage>
</organism>
<proteinExistence type="predicted"/>
<dbReference type="InterPro" id="IPR013783">
    <property type="entry name" value="Ig-like_fold"/>
</dbReference>
<dbReference type="InterPro" id="IPR014756">
    <property type="entry name" value="Ig_E-set"/>
</dbReference>
<dbReference type="Proteomes" id="UP000184314">
    <property type="component" value="Unassembled WGS sequence"/>
</dbReference>
<reference evidence="3" key="1">
    <citation type="submission" date="2016-11" db="EMBL/GenBank/DDBJ databases">
        <authorList>
            <person name="Varghese N."/>
            <person name="Submissions S."/>
        </authorList>
    </citation>
    <scope>NUCLEOTIDE SEQUENCE [LARGE SCALE GENOMIC DNA]</scope>
    <source>
        <strain evidence="3">DSM 16478</strain>
    </source>
</reference>
<feature type="signal peptide" evidence="1">
    <location>
        <begin position="1"/>
        <end position="23"/>
    </location>
</feature>
<protein>
    <recommendedName>
        <fullName evidence="4">IPT/TIG domain-containing protein</fullName>
    </recommendedName>
</protein>
<gene>
    <name evidence="2" type="ORF">SAMN04488007_3977</name>
</gene>
<dbReference type="AlphaFoldDB" id="A0A1M6VRQ1"/>
<dbReference type="EMBL" id="FQZX01000006">
    <property type="protein sequence ID" value="SHK84005.1"/>
    <property type="molecule type" value="Genomic_DNA"/>
</dbReference>
<evidence type="ECO:0000313" key="3">
    <source>
        <dbReference type="Proteomes" id="UP000184314"/>
    </source>
</evidence>
<dbReference type="SUPFAM" id="SSF81296">
    <property type="entry name" value="E set domains"/>
    <property type="match status" value="1"/>
</dbReference>
<dbReference type="STRING" id="228958.SAMN04488007_3977"/>